<evidence type="ECO:0000256" key="4">
    <source>
        <dbReference type="ARBA" id="ARBA00022448"/>
    </source>
</evidence>
<evidence type="ECO:0000256" key="8">
    <source>
        <dbReference type="SAM" id="Coils"/>
    </source>
</evidence>
<evidence type="ECO:0000256" key="7">
    <source>
        <dbReference type="ARBA" id="ARBA00023136"/>
    </source>
</evidence>
<feature type="domain" description="FIP-RBD" evidence="9">
    <location>
        <begin position="63"/>
        <end position="125"/>
    </location>
</feature>
<dbReference type="Gene3D" id="1.20.5.2440">
    <property type="match status" value="1"/>
</dbReference>
<dbReference type="InterPro" id="IPR019018">
    <property type="entry name" value="Rab-bd_FIP-RBD"/>
</dbReference>
<evidence type="ECO:0000256" key="2">
    <source>
        <dbReference type="ARBA" id="ARBA00004626"/>
    </source>
</evidence>
<dbReference type="RefSeq" id="XP_013792055.1">
    <property type="nucleotide sequence ID" value="XM_013936601.2"/>
</dbReference>
<protein>
    <submittedName>
        <fullName evidence="11">Rab11 family-interacting protein 4B-like</fullName>
    </submittedName>
</protein>
<dbReference type="GeneID" id="106475926"/>
<feature type="coiled-coil region" evidence="8">
    <location>
        <begin position="2"/>
        <end position="87"/>
    </location>
</feature>
<dbReference type="PANTHER" id="PTHR15726:SF7">
    <property type="entry name" value="NUCLEAR FALLOUT, ISOFORM J"/>
    <property type="match status" value="1"/>
</dbReference>
<organism evidence="10 11">
    <name type="scientific">Limulus polyphemus</name>
    <name type="common">Atlantic horseshoe crab</name>
    <dbReference type="NCBI Taxonomy" id="6850"/>
    <lineage>
        <taxon>Eukaryota</taxon>
        <taxon>Metazoa</taxon>
        <taxon>Ecdysozoa</taxon>
        <taxon>Arthropoda</taxon>
        <taxon>Chelicerata</taxon>
        <taxon>Merostomata</taxon>
        <taxon>Xiphosura</taxon>
        <taxon>Limulidae</taxon>
        <taxon>Limulus</taxon>
    </lineage>
</organism>
<feature type="non-terminal residue" evidence="11">
    <location>
        <position position="1"/>
    </location>
</feature>
<evidence type="ECO:0000256" key="1">
    <source>
        <dbReference type="ARBA" id="ARBA00004214"/>
    </source>
</evidence>
<evidence type="ECO:0000259" key="9">
    <source>
        <dbReference type="PROSITE" id="PS51511"/>
    </source>
</evidence>
<evidence type="ECO:0000256" key="5">
    <source>
        <dbReference type="ARBA" id="ARBA00022753"/>
    </source>
</evidence>
<evidence type="ECO:0000256" key="6">
    <source>
        <dbReference type="ARBA" id="ARBA00023054"/>
    </source>
</evidence>
<evidence type="ECO:0000313" key="10">
    <source>
        <dbReference type="Proteomes" id="UP000694941"/>
    </source>
</evidence>
<keyword evidence="6 8" id="KW-0175">Coiled coil</keyword>
<evidence type="ECO:0000256" key="3">
    <source>
        <dbReference type="ARBA" id="ARBA00004654"/>
    </source>
</evidence>
<dbReference type="Proteomes" id="UP000694941">
    <property type="component" value="Unplaced"/>
</dbReference>
<gene>
    <name evidence="11" type="primary">LOC106475926</name>
</gene>
<dbReference type="PROSITE" id="PS51511">
    <property type="entry name" value="FIP_RBD"/>
    <property type="match status" value="1"/>
</dbReference>
<proteinExistence type="predicted"/>
<keyword evidence="10" id="KW-1185">Reference proteome</keyword>
<keyword evidence="4" id="KW-0813">Transport</keyword>
<comment type="subcellular location">
    <subcellularLocation>
        <location evidence="2">Cleavage furrow</location>
    </subcellularLocation>
    <subcellularLocation>
        <location evidence="1">Midbody</location>
    </subcellularLocation>
    <subcellularLocation>
        <location evidence="3">Recycling endosome membrane</location>
        <topology evidence="3">Peripheral membrane protein</topology>
    </subcellularLocation>
</comment>
<dbReference type="Pfam" id="PF09457">
    <property type="entry name" value="RBD-FIP"/>
    <property type="match status" value="1"/>
</dbReference>
<sequence length="125" mass="14968">LLKDLNHELDELRRYRRETESIHPVRSSSLLELEQEIRKLREENQSLRETHEELQFQLLNNSVLEGRNLLHQETKTLAEEIENLSKDEVMEALREHQEVNSKLRNYIDGILLNIVENYPQLLEVK</sequence>
<evidence type="ECO:0000313" key="11">
    <source>
        <dbReference type="RefSeq" id="XP_013792055.1"/>
    </source>
</evidence>
<dbReference type="SUPFAM" id="SSF144270">
    <property type="entry name" value="Eferin C-derminal domain-like"/>
    <property type="match status" value="1"/>
</dbReference>
<reference evidence="11" key="1">
    <citation type="submission" date="2025-08" db="UniProtKB">
        <authorList>
            <consortium name="RefSeq"/>
        </authorList>
    </citation>
    <scope>IDENTIFICATION</scope>
    <source>
        <tissue evidence="11">Muscle</tissue>
    </source>
</reference>
<dbReference type="InterPro" id="IPR037245">
    <property type="entry name" value="FIP-RBD_C_sf"/>
</dbReference>
<dbReference type="InterPro" id="IPR051977">
    <property type="entry name" value="Rab11-interacting_regulator"/>
</dbReference>
<name>A0ABM1C0E7_LIMPO</name>
<keyword evidence="7" id="KW-0472">Membrane</keyword>
<keyword evidence="5" id="KW-0967">Endosome</keyword>
<dbReference type="PANTHER" id="PTHR15726">
    <property type="entry name" value="RAB11-FAMILY INTERACTING PROTEIN"/>
    <property type="match status" value="1"/>
</dbReference>
<accession>A0ABM1C0E7</accession>